<evidence type="ECO:0000313" key="1">
    <source>
        <dbReference type="EMBL" id="KZT26580.1"/>
    </source>
</evidence>
<dbReference type="SUPFAM" id="SSF55144">
    <property type="entry name" value="LigT-like"/>
    <property type="match status" value="1"/>
</dbReference>
<proteinExistence type="predicted"/>
<dbReference type="PANTHER" id="PTHR28141:SF1">
    <property type="entry name" value="2',3'-CYCLIC-NUCLEOTIDE 3'-PHOSPHODIESTERASE"/>
    <property type="match status" value="1"/>
</dbReference>
<sequence>MGLSLWLVPAQETYHKLARIMHVHPSQAKSPSSYPPIDPHVTLASFPTRTDLGSIRDAIPPNQPKVPVTFKSVDVGEVYLRSVYAVCHSSPELLELHKGIHERIKLDPKTPSFPHMSLYYIDDSEPDERARIRDELVSQEKVHTISDEAVGLDSGDGDFLTGYEGAEIWIVSCEGPVPEWKVLKKIPLV</sequence>
<name>A0A165TF83_9AGAM</name>
<evidence type="ECO:0000313" key="2">
    <source>
        <dbReference type="Proteomes" id="UP000076761"/>
    </source>
</evidence>
<dbReference type="AlphaFoldDB" id="A0A165TF83"/>
<dbReference type="EMBL" id="KV425566">
    <property type="protein sequence ID" value="KZT26580.1"/>
    <property type="molecule type" value="Genomic_DNA"/>
</dbReference>
<accession>A0A165TF83</accession>
<dbReference type="OrthoDB" id="514292at2759"/>
<dbReference type="STRING" id="1314782.A0A165TF83"/>
<dbReference type="GO" id="GO:0009187">
    <property type="term" value="P:cyclic nucleotide metabolic process"/>
    <property type="evidence" value="ECO:0007669"/>
    <property type="project" value="TreeGrafter"/>
</dbReference>
<reference evidence="1 2" key="1">
    <citation type="journal article" date="2016" name="Mol. Biol. Evol.">
        <title>Comparative Genomics of Early-Diverging Mushroom-Forming Fungi Provides Insights into the Origins of Lignocellulose Decay Capabilities.</title>
        <authorList>
            <person name="Nagy L.G."/>
            <person name="Riley R."/>
            <person name="Tritt A."/>
            <person name="Adam C."/>
            <person name="Daum C."/>
            <person name="Floudas D."/>
            <person name="Sun H."/>
            <person name="Yadav J.S."/>
            <person name="Pangilinan J."/>
            <person name="Larsson K.H."/>
            <person name="Matsuura K."/>
            <person name="Barry K."/>
            <person name="Labutti K."/>
            <person name="Kuo R."/>
            <person name="Ohm R.A."/>
            <person name="Bhattacharya S.S."/>
            <person name="Shirouzu T."/>
            <person name="Yoshinaga Y."/>
            <person name="Martin F.M."/>
            <person name="Grigoriev I.V."/>
            <person name="Hibbett D.S."/>
        </authorList>
    </citation>
    <scope>NUCLEOTIDE SEQUENCE [LARGE SCALE GENOMIC DNA]</scope>
    <source>
        <strain evidence="1 2">HHB14362 ss-1</strain>
    </source>
</reference>
<dbReference type="PANTHER" id="PTHR28141">
    <property type="entry name" value="2',3'-CYCLIC-NUCLEOTIDE 3'-PHOSPHODIESTERASE"/>
    <property type="match status" value="1"/>
</dbReference>
<organism evidence="1 2">
    <name type="scientific">Neolentinus lepideus HHB14362 ss-1</name>
    <dbReference type="NCBI Taxonomy" id="1314782"/>
    <lineage>
        <taxon>Eukaryota</taxon>
        <taxon>Fungi</taxon>
        <taxon>Dikarya</taxon>
        <taxon>Basidiomycota</taxon>
        <taxon>Agaricomycotina</taxon>
        <taxon>Agaricomycetes</taxon>
        <taxon>Gloeophyllales</taxon>
        <taxon>Gloeophyllaceae</taxon>
        <taxon>Neolentinus</taxon>
    </lineage>
</organism>
<protein>
    <submittedName>
        <fullName evidence="1">LigT-like protein</fullName>
    </submittedName>
</protein>
<keyword evidence="2" id="KW-1185">Reference proteome</keyword>
<dbReference type="InParanoid" id="A0A165TF83"/>
<gene>
    <name evidence="1" type="ORF">NEOLEDRAFT_232533</name>
</gene>
<dbReference type="Proteomes" id="UP000076761">
    <property type="component" value="Unassembled WGS sequence"/>
</dbReference>
<dbReference type="Gene3D" id="3.90.1140.10">
    <property type="entry name" value="Cyclic phosphodiesterase"/>
    <property type="match status" value="1"/>
</dbReference>
<dbReference type="InterPro" id="IPR009097">
    <property type="entry name" value="Cyclic_Pdiesterase"/>
</dbReference>
<dbReference type="InterPro" id="IPR012386">
    <property type="entry name" value="Cyclic-nucl_3Pdiesterase"/>
</dbReference>
<dbReference type="GO" id="GO:0004113">
    <property type="term" value="F:2',3'-cyclic-nucleotide 3'-phosphodiesterase activity"/>
    <property type="evidence" value="ECO:0007669"/>
    <property type="project" value="TreeGrafter"/>
</dbReference>
<dbReference type="Pfam" id="PF07823">
    <property type="entry name" value="CPDase"/>
    <property type="match status" value="1"/>
</dbReference>